<dbReference type="InterPro" id="IPR036890">
    <property type="entry name" value="HATPase_C_sf"/>
</dbReference>
<evidence type="ECO:0000256" key="3">
    <source>
        <dbReference type="ARBA" id="ARBA00022553"/>
    </source>
</evidence>
<dbReference type="SUPFAM" id="SSF55874">
    <property type="entry name" value="ATPase domain of HSP90 chaperone/DNA topoisomerase II/histidine kinase"/>
    <property type="match status" value="1"/>
</dbReference>
<accession>A0A1F4Q3D6</accession>
<comment type="catalytic activity">
    <reaction evidence="1">
        <text>ATP + protein L-histidine = ADP + protein N-phospho-L-histidine.</text>
        <dbReference type="EC" id="2.7.13.3"/>
    </reaction>
</comment>
<dbReference type="InterPro" id="IPR036097">
    <property type="entry name" value="HisK_dim/P_sf"/>
</dbReference>
<dbReference type="SUPFAM" id="SSF47384">
    <property type="entry name" value="Homodimeric domain of signal transducing histidine kinase"/>
    <property type="match status" value="1"/>
</dbReference>
<name>A0A1F4Q3D6_UNCSA</name>
<dbReference type="SMART" id="SM00388">
    <property type="entry name" value="HisKA"/>
    <property type="match status" value="1"/>
</dbReference>
<dbReference type="Gene3D" id="3.30.565.10">
    <property type="entry name" value="Histidine kinase-like ATPase, C-terminal domain"/>
    <property type="match status" value="1"/>
</dbReference>
<dbReference type="EC" id="2.7.13.3" evidence="2"/>
<reference evidence="8 9" key="1">
    <citation type="journal article" date="2016" name="Nat. Commun.">
        <title>Thousands of microbial genomes shed light on interconnected biogeochemical processes in an aquifer system.</title>
        <authorList>
            <person name="Anantharaman K."/>
            <person name="Brown C.T."/>
            <person name="Hug L.A."/>
            <person name="Sharon I."/>
            <person name="Castelle C.J."/>
            <person name="Probst A.J."/>
            <person name="Thomas B.C."/>
            <person name="Singh A."/>
            <person name="Wilkins M.J."/>
            <person name="Karaoz U."/>
            <person name="Brodie E.L."/>
            <person name="Williams K.H."/>
            <person name="Hubbard S.S."/>
            <person name="Banfield J.F."/>
        </authorList>
    </citation>
    <scope>NUCLEOTIDE SEQUENCE [LARGE SCALE GENOMIC DNA]</scope>
</reference>
<evidence type="ECO:0000256" key="6">
    <source>
        <dbReference type="ARBA" id="ARBA00023012"/>
    </source>
</evidence>
<comment type="caution">
    <text evidence="8">The sequence shown here is derived from an EMBL/GenBank/DDBJ whole genome shotgun (WGS) entry which is preliminary data.</text>
</comment>
<evidence type="ECO:0000313" key="9">
    <source>
        <dbReference type="Proteomes" id="UP000178724"/>
    </source>
</evidence>
<dbReference type="SMART" id="SM00387">
    <property type="entry name" value="HATPase_c"/>
    <property type="match status" value="1"/>
</dbReference>
<evidence type="ECO:0000256" key="1">
    <source>
        <dbReference type="ARBA" id="ARBA00000085"/>
    </source>
</evidence>
<dbReference type="CDD" id="cd00082">
    <property type="entry name" value="HisKA"/>
    <property type="match status" value="1"/>
</dbReference>
<keyword evidence="5" id="KW-0418">Kinase</keyword>
<dbReference type="GO" id="GO:0000155">
    <property type="term" value="F:phosphorelay sensor kinase activity"/>
    <property type="evidence" value="ECO:0007669"/>
    <property type="project" value="InterPro"/>
</dbReference>
<dbReference type="PANTHER" id="PTHR43711:SF1">
    <property type="entry name" value="HISTIDINE KINASE 1"/>
    <property type="match status" value="1"/>
</dbReference>
<evidence type="ECO:0000256" key="5">
    <source>
        <dbReference type="ARBA" id="ARBA00022777"/>
    </source>
</evidence>
<sequence>MDPKLTEQDFYVQSLEHRAATERRLTAETILQLRRVQKQVEEKGRELARVEGREQLKTEFISMISHELRTPITPIMGYLSFFLSGGLGEISPKQREALLIMRRQSGHLLTLIDSITDAGRTEAGKPLEIKKEPLLMNEIVKQALVGAENQEKKLGIELDLADDLPTVMGDKAKLTRVMANLLGNAVKFTPAGGKIVIKTVPRDGGVQVSVADNGLGLARENLERVFEKFYQVDSSSTRAAGGLGLGLTIAREIIAAHGGRIWVESAGLGRGAKFVFNLPLI</sequence>
<dbReference type="EMBL" id="METM01000008">
    <property type="protein sequence ID" value="OGB90471.1"/>
    <property type="molecule type" value="Genomic_DNA"/>
</dbReference>
<dbReference type="InterPro" id="IPR050736">
    <property type="entry name" value="Sensor_HK_Regulatory"/>
</dbReference>
<dbReference type="PANTHER" id="PTHR43711">
    <property type="entry name" value="TWO-COMPONENT HISTIDINE KINASE"/>
    <property type="match status" value="1"/>
</dbReference>
<keyword evidence="4" id="KW-0808">Transferase</keyword>
<dbReference type="FunFam" id="3.30.565.10:FF:000006">
    <property type="entry name" value="Sensor histidine kinase WalK"/>
    <property type="match status" value="1"/>
</dbReference>
<dbReference type="InterPro" id="IPR004358">
    <property type="entry name" value="Sig_transdc_His_kin-like_C"/>
</dbReference>
<dbReference type="Pfam" id="PF00512">
    <property type="entry name" value="HisKA"/>
    <property type="match status" value="1"/>
</dbReference>
<evidence type="ECO:0000313" key="8">
    <source>
        <dbReference type="EMBL" id="OGB90471.1"/>
    </source>
</evidence>
<dbReference type="CDD" id="cd00075">
    <property type="entry name" value="HATPase"/>
    <property type="match status" value="1"/>
</dbReference>
<dbReference type="PROSITE" id="PS50109">
    <property type="entry name" value="HIS_KIN"/>
    <property type="match status" value="1"/>
</dbReference>
<dbReference type="Proteomes" id="UP000178724">
    <property type="component" value="Unassembled WGS sequence"/>
</dbReference>
<keyword evidence="3" id="KW-0597">Phosphoprotein</keyword>
<dbReference type="Pfam" id="PF02518">
    <property type="entry name" value="HATPase_c"/>
    <property type="match status" value="1"/>
</dbReference>
<keyword evidence="6" id="KW-0902">Two-component regulatory system</keyword>
<organism evidence="8 9">
    <name type="scientific">candidate division WOR-1 bacterium RIFCSPHIGHO2_01_FULL_53_15</name>
    <dbReference type="NCBI Taxonomy" id="1802564"/>
    <lineage>
        <taxon>Bacteria</taxon>
        <taxon>Bacillati</taxon>
        <taxon>Saganbacteria</taxon>
    </lineage>
</organism>
<dbReference type="InterPro" id="IPR005467">
    <property type="entry name" value="His_kinase_dom"/>
</dbReference>
<dbReference type="AlphaFoldDB" id="A0A1F4Q3D6"/>
<gene>
    <name evidence="8" type="ORF">A2625_00795</name>
</gene>
<evidence type="ECO:0000259" key="7">
    <source>
        <dbReference type="PROSITE" id="PS50109"/>
    </source>
</evidence>
<evidence type="ECO:0000256" key="2">
    <source>
        <dbReference type="ARBA" id="ARBA00012438"/>
    </source>
</evidence>
<feature type="domain" description="Histidine kinase" evidence="7">
    <location>
        <begin position="63"/>
        <end position="281"/>
    </location>
</feature>
<evidence type="ECO:0000256" key="4">
    <source>
        <dbReference type="ARBA" id="ARBA00022679"/>
    </source>
</evidence>
<dbReference type="InterPro" id="IPR003661">
    <property type="entry name" value="HisK_dim/P_dom"/>
</dbReference>
<protein>
    <recommendedName>
        <fullName evidence="2">histidine kinase</fullName>
        <ecNumber evidence="2">2.7.13.3</ecNumber>
    </recommendedName>
</protein>
<dbReference type="Gene3D" id="1.10.287.130">
    <property type="match status" value="1"/>
</dbReference>
<proteinExistence type="predicted"/>
<dbReference type="InterPro" id="IPR003594">
    <property type="entry name" value="HATPase_dom"/>
</dbReference>
<dbReference type="PRINTS" id="PR00344">
    <property type="entry name" value="BCTRLSENSOR"/>
</dbReference>